<accession>A0A849A9W4</accession>
<dbReference type="PROSITE" id="PS51257">
    <property type="entry name" value="PROKAR_LIPOPROTEIN"/>
    <property type="match status" value="1"/>
</dbReference>
<organism evidence="3 4">
    <name type="scientific">Nakamurella aerolata</name>
    <dbReference type="NCBI Taxonomy" id="1656892"/>
    <lineage>
        <taxon>Bacteria</taxon>
        <taxon>Bacillati</taxon>
        <taxon>Actinomycetota</taxon>
        <taxon>Actinomycetes</taxon>
        <taxon>Nakamurellales</taxon>
        <taxon>Nakamurellaceae</taxon>
        <taxon>Nakamurella</taxon>
    </lineage>
</organism>
<evidence type="ECO:0000256" key="2">
    <source>
        <dbReference type="SAM" id="SignalP"/>
    </source>
</evidence>
<dbReference type="SUPFAM" id="SSF110087">
    <property type="entry name" value="DR1885-like metal-binding protein"/>
    <property type="match status" value="1"/>
</dbReference>
<feature type="compositionally biased region" description="Low complexity" evidence="1">
    <location>
        <begin position="34"/>
        <end position="51"/>
    </location>
</feature>
<comment type="caution">
    <text evidence="3">The sequence shown here is derived from an EMBL/GenBank/DDBJ whole genome shotgun (WGS) entry which is preliminary data.</text>
</comment>
<keyword evidence="4" id="KW-1185">Reference proteome</keyword>
<proteinExistence type="predicted"/>
<dbReference type="AlphaFoldDB" id="A0A849A9W4"/>
<feature type="compositionally biased region" description="Low complexity" evidence="1">
    <location>
        <begin position="243"/>
        <end position="258"/>
    </location>
</feature>
<name>A0A849A9W4_9ACTN</name>
<feature type="chain" id="PRO_5038996503" evidence="2">
    <location>
        <begin position="34"/>
        <end position="274"/>
    </location>
</feature>
<dbReference type="RefSeq" id="WP_171200088.1">
    <property type="nucleotide sequence ID" value="NZ_JABEND010000006.1"/>
</dbReference>
<dbReference type="Gene3D" id="2.60.40.1890">
    <property type="entry name" value="PCu(A)C copper chaperone"/>
    <property type="match status" value="1"/>
</dbReference>
<feature type="signal peptide" evidence="2">
    <location>
        <begin position="1"/>
        <end position="33"/>
    </location>
</feature>
<sequence length="274" mass="25557">MPAAVFRARATRRGLTAGAAVLALVLAGCSSGADSPDAAAPTGTQAPAAGTVGSGTVGSSTVGSGTVGSSTVVSGTVGSGTVGSGTVGSDAAGAAQSGPSGSAGAGASAGTVTVSDAWVKATAGTSDPSMAAAFGVLTNNSGKDVTFTSGTTSASARTELHEMATVDGAMVMRPVDGGITVPAHGSTTLAPGGLHVMMELTQPVQPGDVIDVTLASTDGTKLSFTATAKEFAGANEKYGGSSGAASSGMGSMAPSSGMGSMGGMDHGTTASSGG</sequence>
<feature type="region of interest" description="Disordered" evidence="1">
    <location>
        <begin position="235"/>
        <end position="274"/>
    </location>
</feature>
<dbReference type="InterPro" id="IPR036182">
    <property type="entry name" value="PCuAC_sf"/>
</dbReference>
<dbReference type="EMBL" id="JABEND010000006">
    <property type="protein sequence ID" value="NNG36393.1"/>
    <property type="molecule type" value="Genomic_DNA"/>
</dbReference>
<dbReference type="Pfam" id="PF04314">
    <property type="entry name" value="PCuAC"/>
    <property type="match status" value="1"/>
</dbReference>
<dbReference type="PANTHER" id="PTHR36302">
    <property type="entry name" value="BLR7088 PROTEIN"/>
    <property type="match status" value="1"/>
</dbReference>
<evidence type="ECO:0000313" key="4">
    <source>
        <dbReference type="Proteomes" id="UP000562984"/>
    </source>
</evidence>
<evidence type="ECO:0000313" key="3">
    <source>
        <dbReference type="EMBL" id="NNG36393.1"/>
    </source>
</evidence>
<dbReference type="PANTHER" id="PTHR36302:SF1">
    <property type="entry name" value="COPPER CHAPERONE PCU(A)C"/>
    <property type="match status" value="1"/>
</dbReference>
<dbReference type="InterPro" id="IPR007410">
    <property type="entry name" value="LpqE-like"/>
</dbReference>
<protein>
    <submittedName>
        <fullName evidence="3">Copper chaperone PCu(A)C</fullName>
    </submittedName>
</protein>
<dbReference type="Proteomes" id="UP000562984">
    <property type="component" value="Unassembled WGS sequence"/>
</dbReference>
<gene>
    <name evidence="3" type="ORF">HKD39_11845</name>
</gene>
<keyword evidence="2" id="KW-0732">Signal</keyword>
<reference evidence="3 4" key="1">
    <citation type="submission" date="2020-05" db="EMBL/GenBank/DDBJ databases">
        <title>Nakamurella sp. DB0629 isolated from air conditioner.</title>
        <authorList>
            <person name="Kim D.H."/>
            <person name="Kim D.-U."/>
        </authorList>
    </citation>
    <scope>NUCLEOTIDE SEQUENCE [LARGE SCALE GENOMIC DNA]</scope>
    <source>
        <strain evidence="3 4">DB0629</strain>
    </source>
</reference>
<evidence type="ECO:0000256" key="1">
    <source>
        <dbReference type="SAM" id="MobiDB-lite"/>
    </source>
</evidence>
<dbReference type="InterPro" id="IPR058248">
    <property type="entry name" value="Lxx211020-like"/>
</dbReference>
<feature type="region of interest" description="Disordered" evidence="1">
    <location>
        <begin position="34"/>
        <end position="57"/>
    </location>
</feature>